<dbReference type="Ensembl" id="ENSSCAT00000023226.1">
    <property type="protein sequence ID" value="ENSSCAP00000020801.1"/>
    <property type="gene ID" value="ENSSCAG00000014990.1"/>
</dbReference>
<evidence type="ECO:0000313" key="1">
    <source>
        <dbReference type="Ensembl" id="ENSSCAP00000020801.1"/>
    </source>
</evidence>
<keyword evidence="2" id="KW-1185">Reference proteome</keyword>
<sequence>GTELGRTSARSCLQTGWEFLQSLFLAVNKAGTGSVPDLWKDGELTAVAKPDPFQRLQDLELPEHSCSLNTNL</sequence>
<evidence type="ECO:0000313" key="2">
    <source>
        <dbReference type="Proteomes" id="UP000694409"/>
    </source>
</evidence>
<dbReference type="Proteomes" id="UP000694409">
    <property type="component" value="Unassembled WGS sequence"/>
</dbReference>
<reference evidence="1" key="2">
    <citation type="submission" date="2025-09" db="UniProtKB">
        <authorList>
            <consortium name="Ensembl"/>
        </authorList>
    </citation>
    <scope>IDENTIFICATION</scope>
</reference>
<proteinExistence type="predicted"/>
<reference evidence="1" key="1">
    <citation type="submission" date="2025-08" db="UniProtKB">
        <authorList>
            <consortium name="Ensembl"/>
        </authorList>
    </citation>
    <scope>IDENTIFICATION</scope>
</reference>
<accession>A0A8C9UGV0</accession>
<protein>
    <submittedName>
        <fullName evidence="1">Uncharacterized protein</fullName>
    </submittedName>
</protein>
<dbReference type="AlphaFoldDB" id="A0A8C9UGV0"/>
<name>A0A8C9UGV0_SERCA</name>
<organism evidence="1 2">
    <name type="scientific">Serinus canaria</name>
    <name type="common">Island canary</name>
    <name type="synonym">Fringilla canaria</name>
    <dbReference type="NCBI Taxonomy" id="9135"/>
    <lineage>
        <taxon>Eukaryota</taxon>
        <taxon>Metazoa</taxon>
        <taxon>Chordata</taxon>
        <taxon>Craniata</taxon>
        <taxon>Vertebrata</taxon>
        <taxon>Euteleostomi</taxon>
        <taxon>Archelosauria</taxon>
        <taxon>Archosauria</taxon>
        <taxon>Dinosauria</taxon>
        <taxon>Saurischia</taxon>
        <taxon>Theropoda</taxon>
        <taxon>Coelurosauria</taxon>
        <taxon>Aves</taxon>
        <taxon>Neognathae</taxon>
        <taxon>Neoaves</taxon>
        <taxon>Telluraves</taxon>
        <taxon>Australaves</taxon>
        <taxon>Passeriformes</taxon>
        <taxon>Passeroidea</taxon>
        <taxon>Fringillidae</taxon>
        <taxon>Carduelinae</taxon>
        <taxon>Serinus</taxon>
    </lineage>
</organism>